<gene>
    <name evidence="2" type="ORF">MCHLO_07691</name>
</gene>
<feature type="compositionally biased region" description="Basic residues" evidence="1">
    <location>
        <begin position="334"/>
        <end position="353"/>
    </location>
</feature>
<dbReference type="Proteomes" id="UP000815677">
    <property type="component" value="Unassembled WGS sequence"/>
</dbReference>
<protein>
    <submittedName>
        <fullName evidence="2">Uncharacterized protein</fullName>
    </submittedName>
</protein>
<accession>A0ABQ0LH22</accession>
<organism evidence="2 3">
    <name type="scientific">Mycena chlorophos</name>
    <name type="common">Agaric fungus</name>
    <name type="synonym">Agaricus chlorophos</name>
    <dbReference type="NCBI Taxonomy" id="658473"/>
    <lineage>
        <taxon>Eukaryota</taxon>
        <taxon>Fungi</taxon>
        <taxon>Dikarya</taxon>
        <taxon>Basidiomycota</taxon>
        <taxon>Agaricomycotina</taxon>
        <taxon>Agaricomycetes</taxon>
        <taxon>Agaricomycetidae</taxon>
        <taxon>Agaricales</taxon>
        <taxon>Marasmiineae</taxon>
        <taxon>Mycenaceae</taxon>
        <taxon>Mycena</taxon>
    </lineage>
</organism>
<feature type="compositionally biased region" description="Low complexity" evidence="1">
    <location>
        <begin position="197"/>
        <end position="208"/>
    </location>
</feature>
<name>A0ABQ0LH22_MYCCL</name>
<feature type="region of interest" description="Disordered" evidence="1">
    <location>
        <begin position="184"/>
        <end position="246"/>
    </location>
</feature>
<keyword evidence="3" id="KW-1185">Reference proteome</keyword>
<evidence type="ECO:0000256" key="1">
    <source>
        <dbReference type="SAM" id="MobiDB-lite"/>
    </source>
</evidence>
<sequence>MRRYSRPLSQPPRQRQHGFGIPARAAHSRLTGFGWSPYELGWDGNGRRRLCGDSGTVPLCQNGASTCCGVRSRPQTLICFGLRLLYDEPELVYLVLSAVSRARPLGRPDGPRTHHRRHVAPEQPTQARSELAGLRQQAGLNGRGLEACTMTREDERRRIYETRRRLLQGGYALQALAGIRHRLDVPTSPSTREPGRRGATARTSSSASCAVQPGSEPSVVALASGVEPSGSSDAHAPPMLGTPFVSLPLTDRTRRMRPAGRMAEGLQIPVGEGMGWRWNDECCASLRRDEDDAQEGSVAGRFAASVLPLRLAEEKRIDAVAANLTSPVSSHVGAHPRSHSLVRNRPARWLPRR</sequence>
<evidence type="ECO:0000313" key="3">
    <source>
        <dbReference type="Proteomes" id="UP000815677"/>
    </source>
</evidence>
<feature type="region of interest" description="Disordered" evidence="1">
    <location>
        <begin position="1"/>
        <end position="21"/>
    </location>
</feature>
<proteinExistence type="predicted"/>
<feature type="region of interest" description="Disordered" evidence="1">
    <location>
        <begin position="104"/>
        <end position="127"/>
    </location>
</feature>
<evidence type="ECO:0000313" key="2">
    <source>
        <dbReference type="EMBL" id="GAT50449.1"/>
    </source>
</evidence>
<feature type="region of interest" description="Disordered" evidence="1">
    <location>
        <begin position="328"/>
        <end position="353"/>
    </location>
</feature>
<dbReference type="EMBL" id="DF846481">
    <property type="protein sequence ID" value="GAT50449.1"/>
    <property type="molecule type" value="Genomic_DNA"/>
</dbReference>
<reference evidence="2" key="1">
    <citation type="submission" date="2014-09" db="EMBL/GenBank/DDBJ databases">
        <title>Genome sequence of the luminous mushroom Mycena chlorophos for searching fungal bioluminescence genes.</title>
        <authorList>
            <person name="Tanaka Y."/>
            <person name="Kasuga D."/>
            <person name="Oba Y."/>
            <person name="Hase S."/>
            <person name="Sato K."/>
            <person name="Oba Y."/>
            <person name="Sakakibara Y."/>
        </authorList>
    </citation>
    <scope>NUCLEOTIDE SEQUENCE</scope>
</reference>